<gene>
    <name evidence="2" type="ORF">FYJ33_06170</name>
</gene>
<dbReference type="Proteomes" id="UP000460287">
    <property type="component" value="Unassembled WGS sequence"/>
</dbReference>
<feature type="transmembrane region" description="Helical" evidence="1">
    <location>
        <begin position="124"/>
        <end position="144"/>
    </location>
</feature>
<sequence length="168" mass="19843">MNRMAKDNLDKSRKETSLKTLYFNRFLLIRYVTAVFFFTNLYWLCSLIISKNVGAVVPGLTLVFIIRAVWEQCTMYSSHIDNARKTILTYKIMLIENIVYIATLFTPIFKKLYPFLVDNTKSHMFILFINVIGAVLCLISLNRLNKIKNQSDKQFKYIKQYKQNIKMK</sequence>
<feature type="transmembrane region" description="Helical" evidence="1">
    <location>
        <begin position="49"/>
        <end position="70"/>
    </location>
</feature>
<evidence type="ECO:0000313" key="2">
    <source>
        <dbReference type="EMBL" id="MSR91002.1"/>
    </source>
</evidence>
<accession>A0A7X2MXR0</accession>
<evidence type="ECO:0008006" key="4">
    <source>
        <dbReference type="Google" id="ProtNLM"/>
    </source>
</evidence>
<keyword evidence="1" id="KW-1133">Transmembrane helix</keyword>
<dbReference type="EMBL" id="VULX01000006">
    <property type="protein sequence ID" value="MSR91002.1"/>
    <property type="molecule type" value="Genomic_DNA"/>
</dbReference>
<dbReference type="RefSeq" id="WP_154530878.1">
    <property type="nucleotide sequence ID" value="NZ_JAQXTV010000131.1"/>
</dbReference>
<dbReference type="AlphaFoldDB" id="A0A7X2MXR0"/>
<comment type="caution">
    <text evidence="2">The sequence shown here is derived from an EMBL/GenBank/DDBJ whole genome shotgun (WGS) entry which is preliminary data.</text>
</comment>
<keyword evidence="1" id="KW-0472">Membrane</keyword>
<keyword evidence="1" id="KW-0812">Transmembrane</keyword>
<proteinExistence type="predicted"/>
<feature type="transmembrane region" description="Helical" evidence="1">
    <location>
        <begin position="21"/>
        <end position="43"/>
    </location>
</feature>
<evidence type="ECO:0000313" key="3">
    <source>
        <dbReference type="Proteomes" id="UP000460287"/>
    </source>
</evidence>
<protein>
    <recommendedName>
        <fullName evidence="4">PTS cellobiose transporter subunit IIA</fullName>
    </recommendedName>
</protein>
<reference evidence="2 3" key="1">
    <citation type="submission" date="2019-08" db="EMBL/GenBank/DDBJ databases">
        <title>In-depth cultivation of the pig gut microbiome towards novel bacterial diversity and tailored functional studies.</title>
        <authorList>
            <person name="Wylensek D."/>
            <person name="Hitch T.C.A."/>
            <person name="Clavel T."/>
        </authorList>
    </citation>
    <scope>NUCLEOTIDE SEQUENCE [LARGE SCALE GENOMIC DNA]</scope>
    <source>
        <strain evidence="2 3">WCA-383-APC-5B</strain>
    </source>
</reference>
<evidence type="ECO:0000256" key="1">
    <source>
        <dbReference type="SAM" id="Phobius"/>
    </source>
</evidence>
<keyword evidence="3" id="KW-1185">Reference proteome</keyword>
<feature type="transmembrane region" description="Helical" evidence="1">
    <location>
        <begin position="90"/>
        <end position="109"/>
    </location>
</feature>
<organism evidence="2 3">
    <name type="scientific">Inconstantimicrobium porci</name>
    <dbReference type="NCBI Taxonomy" id="2652291"/>
    <lineage>
        <taxon>Bacteria</taxon>
        <taxon>Bacillati</taxon>
        <taxon>Bacillota</taxon>
        <taxon>Clostridia</taxon>
        <taxon>Eubacteriales</taxon>
        <taxon>Clostridiaceae</taxon>
        <taxon>Inconstantimicrobium</taxon>
    </lineage>
</organism>
<name>A0A7X2MXR0_9CLOT</name>